<dbReference type="EMBL" id="JABBGG010000011">
    <property type="protein sequence ID" value="NML62876.1"/>
    <property type="molecule type" value="Genomic_DNA"/>
</dbReference>
<keyword evidence="2" id="KW-1185">Reference proteome</keyword>
<dbReference type="RefSeq" id="WP_169468309.1">
    <property type="nucleotide sequence ID" value="NZ_JABBGG010000011.1"/>
</dbReference>
<comment type="caution">
    <text evidence="1">The sequence shown here is derived from an EMBL/GenBank/DDBJ whole genome shotgun (WGS) entry which is preliminary data.</text>
</comment>
<evidence type="ECO:0000313" key="1">
    <source>
        <dbReference type="EMBL" id="NML62876.1"/>
    </source>
</evidence>
<gene>
    <name evidence="1" type="ORF">HHL21_17690</name>
</gene>
<evidence type="ECO:0000313" key="2">
    <source>
        <dbReference type="Proteomes" id="UP000583752"/>
    </source>
</evidence>
<dbReference type="AlphaFoldDB" id="A0A848HLU5"/>
<proteinExistence type="predicted"/>
<dbReference type="Proteomes" id="UP000583752">
    <property type="component" value="Unassembled WGS sequence"/>
</dbReference>
<organism evidence="1 2">
    <name type="scientific">Massilia polaris</name>
    <dbReference type="NCBI Taxonomy" id="2728846"/>
    <lineage>
        <taxon>Bacteria</taxon>
        <taxon>Pseudomonadati</taxon>
        <taxon>Pseudomonadota</taxon>
        <taxon>Betaproteobacteria</taxon>
        <taxon>Burkholderiales</taxon>
        <taxon>Oxalobacteraceae</taxon>
        <taxon>Telluria group</taxon>
        <taxon>Massilia</taxon>
    </lineage>
</organism>
<name>A0A848HLU5_9BURK</name>
<protein>
    <submittedName>
        <fullName evidence="1">Uncharacterized protein</fullName>
    </submittedName>
</protein>
<reference evidence="1 2" key="1">
    <citation type="submission" date="2020-04" db="EMBL/GenBank/DDBJ databases">
        <title>Massilia sp. RP-1-19 isolated from soil.</title>
        <authorList>
            <person name="Dahal R.H."/>
        </authorList>
    </citation>
    <scope>NUCLEOTIDE SEQUENCE [LARGE SCALE GENOMIC DNA]</scope>
    <source>
        <strain evidence="1 2">RP-1-19</strain>
    </source>
</reference>
<accession>A0A848HLU5</accession>
<sequence>MPHRINQPTKEQVRAYMAAREAERRPPPAPEEIRRQLNWRLAPSDEDRMLVQFCLIPSTYSQLAARIAIDWMFTPVTLIPPRSGDQ</sequence>